<accession>A0A6A5WZ73</accession>
<comment type="similarity">
    <text evidence="5">Belongs to the FNT transporter (TC 1.A.16) family.</text>
</comment>
<evidence type="ECO:0000256" key="4">
    <source>
        <dbReference type="ARBA" id="ARBA00023136"/>
    </source>
</evidence>
<dbReference type="InterPro" id="IPR000292">
    <property type="entry name" value="For/NO2_transpt"/>
</dbReference>
<dbReference type="InterPro" id="IPR023271">
    <property type="entry name" value="Aquaporin-like"/>
</dbReference>
<proteinExistence type="inferred from homology"/>
<dbReference type="GO" id="GO:0005886">
    <property type="term" value="C:plasma membrane"/>
    <property type="evidence" value="ECO:0007669"/>
    <property type="project" value="TreeGrafter"/>
</dbReference>
<evidence type="ECO:0000256" key="2">
    <source>
        <dbReference type="ARBA" id="ARBA00022692"/>
    </source>
</evidence>
<comment type="subcellular location">
    <subcellularLocation>
        <location evidence="1">Membrane</location>
        <topology evidence="1">Multi-pass membrane protein</topology>
    </subcellularLocation>
</comment>
<feature type="transmembrane region" description="Helical" evidence="6">
    <location>
        <begin position="16"/>
        <end position="37"/>
    </location>
</feature>
<dbReference type="GO" id="GO:0015513">
    <property type="term" value="F:high-affinity secondary active nitrite transmembrane transporter activity"/>
    <property type="evidence" value="ECO:0007669"/>
    <property type="project" value="TreeGrafter"/>
</dbReference>
<dbReference type="GO" id="GO:0015707">
    <property type="term" value="P:nitrite transport"/>
    <property type="evidence" value="ECO:0007669"/>
    <property type="project" value="TreeGrafter"/>
</dbReference>
<name>A0A6A5WZ73_9PLEO</name>
<organism evidence="7 8">
    <name type="scientific">Amniculicola lignicola CBS 123094</name>
    <dbReference type="NCBI Taxonomy" id="1392246"/>
    <lineage>
        <taxon>Eukaryota</taxon>
        <taxon>Fungi</taxon>
        <taxon>Dikarya</taxon>
        <taxon>Ascomycota</taxon>
        <taxon>Pezizomycotina</taxon>
        <taxon>Dothideomycetes</taxon>
        <taxon>Pleosporomycetidae</taxon>
        <taxon>Pleosporales</taxon>
        <taxon>Amniculicolaceae</taxon>
        <taxon>Amniculicola</taxon>
    </lineage>
</organism>
<dbReference type="PANTHER" id="PTHR30520:SF6">
    <property type="entry name" value="FORMATE_NITRATE FAMILY TRANSPORTER (EUROFUNG)"/>
    <property type="match status" value="1"/>
</dbReference>
<gene>
    <name evidence="7" type="ORF">P154DRAFT_571207</name>
</gene>
<reference evidence="7" key="1">
    <citation type="journal article" date="2020" name="Stud. Mycol.">
        <title>101 Dothideomycetes genomes: a test case for predicting lifestyles and emergence of pathogens.</title>
        <authorList>
            <person name="Haridas S."/>
            <person name="Albert R."/>
            <person name="Binder M."/>
            <person name="Bloem J."/>
            <person name="Labutti K."/>
            <person name="Salamov A."/>
            <person name="Andreopoulos B."/>
            <person name="Baker S."/>
            <person name="Barry K."/>
            <person name="Bills G."/>
            <person name="Bluhm B."/>
            <person name="Cannon C."/>
            <person name="Castanera R."/>
            <person name="Culley D."/>
            <person name="Daum C."/>
            <person name="Ezra D."/>
            <person name="Gonzalez J."/>
            <person name="Henrissat B."/>
            <person name="Kuo A."/>
            <person name="Liang C."/>
            <person name="Lipzen A."/>
            <person name="Lutzoni F."/>
            <person name="Magnuson J."/>
            <person name="Mondo S."/>
            <person name="Nolan M."/>
            <person name="Ohm R."/>
            <person name="Pangilinan J."/>
            <person name="Park H.-J."/>
            <person name="Ramirez L."/>
            <person name="Alfaro M."/>
            <person name="Sun H."/>
            <person name="Tritt A."/>
            <person name="Yoshinaga Y."/>
            <person name="Zwiers L.-H."/>
            <person name="Turgeon B."/>
            <person name="Goodwin S."/>
            <person name="Spatafora J."/>
            <person name="Crous P."/>
            <person name="Grigoriev I."/>
        </authorList>
    </citation>
    <scope>NUCLEOTIDE SEQUENCE</scope>
    <source>
        <strain evidence="7">CBS 123094</strain>
    </source>
</reference>
<dbReference type="Proteomes" id="UP000799779">
    <property type="component" value="Unassembled WGS sequence"/>
</dbReference>
<dbReference type="EMBL" id="ML977563">
    <property type="protein sequence ID" value="KAF2005481.1"/>
    <property type="molecule type" value="Genomic_DNA"/>
</dbReference>
<evidence type="ECO:0000256" key="3">
    <source>
        <dbReference type="ARBA" id="ARBA00022989"/>
    </source>
</evidence>
<dbReference type="Gene3D" id="1.20.1080.10">
    <property type="entry name" value="Glycerol uptake facilitator protein"/>
    <property type="match status" value="1"/>
</dbReference>
<evidence type="ECO:0000256" key="5">
    <source>
        <dbReference type="ARBA" id="ARBA00049660"/>
    </source>
</evidence>
<sequence length="172" mass="18112">MSTPETTKSTGISKPMAIGIGVGVGILVILLILLCFCCKNRRKSYGKTSEEEEQGLQIGPLSWEGSLLGGGGGSDDGNFISLGAAFDITLTGGAPGLRTSNPAPATLIGGFVFPTEFGITMLTKMKLCTSNMFVLAYSTLRRQITLSDMARVIVTNYIANMAECLFYAGVPV</sequence>
<dbReference type="AlphaFoldDB" id="A0A6A5WZ73"/>
<keyword evidence="3 6" id="KW-1133">Transmembrane helix</keyword>
<evidence type="ECO:0000256" key="1">
    <source>
        <dbReference type="ARBA" id="ARBA00004141"/>
    </source>
</evidence>
<evidence type="ECO:0000313" key="7">
    <source>
        <dbReference type="EMBL" id="KAF2005481.1"/>
    </source>
</evidence>
<keyword evidence="4 6" id="KW-0472">Membrane</keyword>
<keyword evidence="2 6" id="KW-0812">Transmembrane</keyword>
<evidence type="ECO:0000256" key="6">
    <source>
        <dbReference type="SAM" id="Phobius"/>
    </source>
</evidence>
<protein>
    <submittedName>
        <fullName evidence="7">Uncharacterized protein</fullName>
    </submittedName>
</protein>
<dbReference type="PANTHER" id="PTHR30520">
    <property type="entry name" value="FORMATE TRANSPORTER-RELATED"/>
    <property type="match status" value="1"/>
</dbReference>
<keyword evidence="8" id="KW-1185">Reference proteome</keyword>
<dbReference type="Pfam" id="PF01226">
    <property type="entry name" value="Form_Nir_trans"/>
    <property type="match status" value="1"/>
</dbReference>
<dbReference type="OrthoDB" id="4829at2759"/>
<evidence type="ECO:0000313" key="8">
    <source>
        <dbReference type="Proteomes" id="UP000799779"/>
    </source>
</evidence>